<dbReference type="InterPro" id="IPR050555">
    <property type="entry name" value="Bact_Solute-Bind_Prot2"/>
</dbReference>
<dbReference type="Proteomes" id="UP000183975">
    <property type="component" value="Unassembled WGS sequence"/>
</dbReference>
<dbReference type="PANTHER" id="PTHR30036:SF7">
    <property type="entry name" value="ABC TRANSPORTER PERIPLASMIC-BINDING PROTEIN YPHF"/>
    <property type="match status" value="1"/>
</dbReference>
<feature type="domain" description="Periplasmic binding protein" evidence="4">
    <location>
        <begin position="40"/>
        <end position="287"/>
    </location>
</feature>
<organism evidence="5 6">
    <name type="scientific">Anaerotignum lactatifermentans DSM 14214</name>
    <dbReference type="NCBI Taxonomy" id="1121323"/>
    <lineage>
        <taxon>Bacteria</taxon>
        <taxon>Bacillati</taxon>
        <taxon>Bacillota</taxon>
        <taxon>Clostridia</taxon>
        <taxon>Lachnospirales</taxon>
        <taxon>Anaerotignaceae</taxon>
        <taxon>Anaerotignum</taxon>
    </lineage>
</organism>
<keyword evidence="3" id="KW-1133">Transmembrane helix</keyword>
<evidence type="ECO:0000313" key="5">
    <source>
        <dbReference type="EMBL" id="SHK66341.1"/>
    </source>
</evidence>
<evidence type="ECO:0000256" key="1">
    <source>
        <dbReference type="ARBA" id="ARBA00004196"/>
    </source>
</evidence>
<proteinExistence type="inferred from homology"/>
<dbReference type="Gene3D" id="3.40.50.2300">
    <property type="match status" value="2"/>
</dbReference>
<dbReference type="RefSeq" id="WP_072851616.1">
    <property type="nucleotide sequence ID" value="NZ_FRAH01000038.1"/>
</dbReference>
<keyword evidence="3" id="KW-0472">Membrane</keyword>
<dbReference type="Pfam" id="PF13407">
    <property type="entry name" value="Peripla_BP_4"/>
    <property type="match status" value="1"/>
</dbReference>
<dbReference type="OrthoDB" id="1771098at2"/>
<keyword evidence="6" id="KW-1185">Reference proteome</keyword>
<comment type="subcellular location">
    <subcellularLocation>
        <location evidence="1">Cell envelope</location>
    </subcellularLocation>
</comment>
<dbReference type="AlphaFoldDB" id="A0A1M6UB08"/>
<dbReference type="SUPFAM" id="SSF53822">
    <property type="entry name" value="Periplasmic binding protein-like I"/>
    <property type="match status" value="1"/>
</dbReference>
<feature type="transmembrane region" description="Helical" evidence="3">
    <location>
        <begin position="7"/>
        <end position="29"/>
    </location>
</feature>
<dbReference type="GO" id="GO:0030246">
    <property type="term" value="F:carbohydrate binding"/>
    <property type="evidence" value="ECO:0007669"/>
    <property type="project" value="TreeGrafter"/>
</dbReference>
<sequence>MTIKQKIFLFVDILILVVLFLISSTDYIWKERKVDVSNISVIVDIPQDSINMNLREGAKKAAQAYHADMHFLNLRDYEAQQMDMQTLVQRELDIGCEGILLQCGSSRVTEEILEQIPVGVPVVLWDTEAESPRVKSSVSFDREAIARLLVEKVSEARDKGQSVTLVSHKDSSDQVQRMHDLLEELFPQAGIMVRCVELADYAEAKALVSGLAAQGGNMVVSCDTQALEAMAQVCENNGCELPLFGMGWSGMIREQLEKENIAGVAVIDACGAGYFGVQKLTMIMTGEDQNEEERIFQTIWVTGENMYDRSREAILFPFA</sequence>
<evidence type="ECO:0000313" key="6">
    <source>
        <dbReference type="Proteomes" id="UP000183975"/>
    </source>
</evidence>
<evidence type="ECO:0000256" key="2">
    <source>
        <dbReference type="ARBA" id="ARBA00007639"/>
    </source>
</evidence>
<dbReference type="InterPro" id="IPR028082">
    <property type="entry name" value="Peripla_BP_I"/>
</dbReference>
<reference evidence="5 6" key="1">
    <citation type="submission" date="2016-11" db="EMBL/GenBank/DDBJ databases">
        <authorList>
            <person name="Jaros S."/>
            <person name="Januszkiewicz K."/>
            <person name="Wedrychowicz H."/>
        </authorList>
    </citation>
    <scope>NUCLEOTIDE SEQUENCE [LARGE SCALE GENOMIC DNA]</scope>
    <source>
        <strain evidence="5 6">DSM 14214</strain>
    </source>
</reference>
<keyword evidence="5" id="KW-0762">Sugar transport</keyword>
<protein>
    <submittedName>
        <fullName evidence="5">ABC-type sugar transport system, substrate-binding protein, contains N-terminal xre family HTH domain</fullName>
    </submittedName>
</protein>
<dbReference type="PANTHER" id="PTHR30036">
    <property type="entry name" value="D-XYLOSE-BINDING PERIPLASMIC PROTEIN"/>
    <property type="match status" value="1"/>
</dbReference>
<accession>A0A1M6UB08</accession>
<name>A0A1M6UB08_9FIRM</name>
<dbReference type="InterPro" id="IPR025997">
    <property type="entry name" value="SBP_2_dom"/>
</dbReference>
<keyword evidence="5" id="KW-0813">Transport</keyword>
<gene>
    <name evidence="5" type="ORF">SAMN02745138_02120</name>
</gene>
<evidence type="ECO:0000256" key="3">
    <source>
        <dbReference type="SAM" id="Phobius"/>
    </source>
</evidence>
<keyword evidence="3" id="KW-0812">Transmembrane</keyword>
<evidence type="ECO:0000259" key="4">
    <source>
        <dbReference type="Pfam" id="PF13407"/>
    </source>
</evidence>
<comment type="similarity">
    <text evidence="2">Belongs to the bacterial solute-binding protein 2 family.</text>
</comment>
<dbReference type="EMBL" id="FRAH01000038">
    <property type="protein sequence ID" value="SHK66341.1"/>
    <property type="molecule type" value="Genomic_DNA"/>
</dbReference>
<dbReference type="GO" id="GO:0030288">
    <property type="term" value="C:outer membrane-bounded periplasmic space"/>
    <property type="evidence" value="ECO:0007669"/>
    <property type="project" value="TreeGrafter"/>
</dbReference>